<gene>
    <name evidence="3" type="ORF">PQU96_09800</name>
</gene>
<comment type="caution">
    <text evidence="3">The sequence shown here is derived from an EMBL/GenBank/DDBJ whole genome shotgun (WGS) entry which is preliminary data.</text>
</comment>
<sequence length="569" mass="64232">MTRQAEFEGFSVWQDPLPGETLFSWCSRYHLLTVNGLDRNTCLQLFGHHRTGTAHDFPARVGVFVRETRGALGTASEIIQQRTLLPFYLPFRPEALGRQAEQALCGQGIGHLKYRLGLLSSGLGAAHPLKACASCVREDLALHGWAYWRRSHQLPGVWLCPRHHEPLQVSPLKLDQAARFLWVLPTQGCCAPVPCLEGLNAGQTAWLLKLGTLSTALLDCVPGQFDDPARISQAVRDRLRAWGMAYSTGRIRWSMVEPVLIRMAMDMVCLPELSHQSDPELLRSQLLRLLSGRALTHPLRYLLWIASWFDDLADFHLAYSEVQVAHGKEDRLRTEAVTPPSYGPSEQQQLIVLQASRGSLSLTAAAKQAEVSYATMAFWVSRQGGEISRRPKKVSPSMWDHMVIELQSGVNKEAVALAYNVSIATVTRVLRTVPGLQEHWHIVRHEQRRTAARYAWEQISGLHVYMGSKALRRLQPAAYAWLYRNDRDWLKASSRSLRRSVDGNHSTMRIENADGRMALALKKLANRNSAQQRWTLEALKISIPRIEKAIRSPERWPRTINALGRILTI</sequence>
<evidence type="ECO:0000313" key="4">
    <source>
        <dbReference type="Proteomes" id="UP001222030"/>
    </source>
</evidence>
<dbReference type="InterPro" id="IPR009492">
    <property type="entry name" value="TniQ"/>
</dbReference>
<protein>
    <submittedName>
        <fullName evidence="3">TnsD family Tn7-like transposition protein</fullName>
    </submittedName>
</protein>
<organism evidence="3 4">
    <name type="scientific">Vogesella margarita</name>
    <dbReference type="NCBI Taxonomy" id="2984199"/>
    <lineage>
        <taxon>Bacteria</taxon>
        <taxon>Pseudomonadati</taxon>
        <taxon>Pseudomonadota</taxon>
        <taxon>Betaproteobacteria</taxon>
        <taxon>Neisseriales</taxon>
        <taxon>Chromobacteriaceae</taxon>
        <taxon>Vogesella</taxon>
    </lineage>
</organism>
<dbReference type="Proteomes" id="UP001222030">
    <property type="component" value="Unassembled WGS sequence"/>
</dbReference>
<keyword evidence="4" id="KW-1185">Reference proteome</keyword>
<dbReference type="InterPro" id="IPR032750">
    <property type="entry name" value="TnsD_C"/>
</dbReference>
<proteinExistence type="predicted"/>
<evidence type="ECO:0000313" key="3">
    <source>
        <dbReference type="EMBL" id="MDC7714420.1"/>
    </source>
</evidence>
<accession>A0ABT5IPD7</accession>
<dbReference type="Pfam" id="PF15978">
    <property type="entry name" value="TnsD"/>
    <property type="match status" value="1"/>
</dbReference>
<dbReference type="Pfam" id="PF06527">
    <property type="entry name" value="TniQ"/>
    <property type="match status" value="1"/>
</dbReference>
<reference evidence="3 4" key="1">
    <citation type="submission" date="2023-01" db="EMBL/GenBank/DDBJ databases">
        <title>Novel species of the genus Vogesella isolated from rivers.</title>
        <authorList>
            <person name="Lu H."/>
        </authorList>
    </citation>
    <scope>NUCLEOTIDE SEQUENCE [LARGE SCALE GENOMIC DNA]</scope>
    <source>
        <strain evidence="3 4">LYT5W</strain>
    </source>
</reference>
<evidence type="ECO:0000259" key="1">
    <source>
        <dbReference type="Pfam" id="PF06527"/>
    </source>
</evidence>
<dbReference type="RefSeq" id="WP_272772159.1">
    <property type="nucleotide sequence ID" value="NZ_JAQQLE010000008.1"/>
</dbReference>
<feature type="domain" description="TniQ" evidence="1">
    <location>
        <begin position="14"/>
        <end position="167"/>
    </location>
</feature>
<evidence type="ECO:0000259" key="2">
    <source>
        <dbReference type="Pfam" id="PF15978"/>
    </source>
</evidence>
<name>A0ABT5IPD7_9NEIS</name>
<dbReference type="EMBL" id="JAQQLE010000008">
    <property type="protein sequence ID" value="MDC7714420.1"/>
    <property type="molecule type" value="Genomic_DNA"/>
</dbReference>
<feature type="domain" description="Transposon Tn7 transposition protein TnsD C-terminal" evidence="2">
    <location>
        <begin position="226"/>
        <end position="563"/>
    </location>
</feature>